<proteinExistence type="predicted"/>
<feature type="region of interest" description="Disordered" evidence="1">
    <location>
        <begin position="141"/>
        <end position="182"/>
    </location>
</feature>
<evidence type="ECO:0000256" key="1">
    <source>
        <dbReference type="SAM" id="MobiDB-lite"/>
    </source>
</evidence>
<accession>A0A7S1D8U5</accession>
<feature type="compositionally biased region" description="Low complexity" evidence="1">
    <location>
        <begin position="144"/>
        <end position="156"/>
    </location>
</feature>
<dbReference type="EMBL" id="HBFW01017988">
    <property type="protein sequence ID" value="CAD8940474.1"/>
    <property type="molecule type" value="Transcribed_RNA"/>
</dbReference>
<gene>
    <name evidence="2" type="ORF">CTEN0397_LOCUS11540</name>
</gene>
<reference evidence="2" key="1">
    <citation type="submission" date="2021-01" db="EMBL/GenBank/DDBJ databases">
        <authorList>
            <person name="Corre E."/>
            <person name="Pelletier E."/>
            <person name="Niang G."/>
            <person name="Scheremetjew M."/>
            <person name="Finn R."/>
            <person name="Kale V."/>
            <person name="Holt S."/>
            <person name="Cochrane G."/>
            <person name="Meng A."/>
            <person name="Brown T."/>
            <person name="Cohen L."/>
        </authorList>
    </citation>
    <scope>NUCLEOTIDE SEQUENCE</scope>
    <source>
        <strain evidence="2">ECT3854</strain>
    </source>
</reference>
<evidence type="ECO:0000313" key="2">
    <source>
        <dbReference type="EMBL" id="CAD8940474.1"/>
    </source>
</evidence>
<dbReference type="AlphaFoldDB" id="A0A7S1D8U5"/>
<sequence length="241" mass="28287">MMRGVRDMDPEEVGPNGLDSMVLSICTIKLFGLEEDAGAGIRDLKKIQNVFVKKFNTQQERLHDRGQVVRIEAFDAEILKQKFTRENVFRRRVLQDDGTYRDLQLTAHINTLRTRTFYWCGTFCNPDNTDQRRRLRLRQRRRLPQQQQQQQQLQLPEESQSNHHQIQQKQMLKEEEEEDDDELLGMQDLTEAIGAQNHRRLLRSMSQRIKDSLIDSGRDYFCSLTCVEINCGGEIDRSDGC</sequence>
<name>A0A7S1D8U5_CYCTE</name>
<protein>
    <submittedName>
        <fullName evidence="2">Uncharacterized protein</fullName>
    </submittedName>
</protein>
<organism evidence="2">
    <name type="scientific">Cyclophora tenuis</name>
    <name type="common">Marine diatom</name>
    <dbReference type="NCBI Taxonomy" id="216820"/>
    <lineage>
        <taxon>Eukaryota</taxon>
        <taxon>Sar</taxon>
        <taxon>Stramenopiles</taxon>
        <taxon>Ochrophyta</taxon>
        <taxon>Bacillariophyta</taxon>
        <taxon>Fragilariophyceae</taxon>
        <taxon>Fragilariophycidae</taxon>
        <taxon>Cyclophorales</taxon>
        <taxon>Cyclophoraceae</taxon>
        <taxon>Cyclophora</taxon>
    </lineage>
</organism>